<dbReference type="Pfam" id="PF17919">
    <property type="entry name" value="RT_RNaseH_2"/>
    <property type="match status" value="1"/>
</dbReference>
<sequence>MSDCIHDPLMYEIPNRSTSGYDSRCEACTTSKEAQIYLLEKDPRFEQEDAHPQLDEDLKEPKTTLENENWSISKSTNRRSLSLGHVCMDPYRYPRYRSKHLVPSFVHIPNNLSCQPKEKKITIGEEESGFIREVKYPSWLSNVVTVKKPSDKWRIYTNYTNLNKACPKDLYPLPKINALVDEASSYDLLNFMDAYLGYNQIWMHPCDKSKTTFMIDKGDFCYRVMPFGLKNVVATYQRLMDRIFKEHIGNQLEVYEDNMVVKSKIEEGHVDSLSSIFGVLKRHQLKLNLEKFSFGIKVAEKSNPIFQYRRKAKCFKWANDCEETFQELKVMLAAPPILTQSVANKPIYVYISISDNAVSLGEQWPVYYVNKALQGVARWYQKVEKAALAIIITAKKLRPCFQSHPMICMIDLPIWKILRKLDLVLADFINELTTNSGNEEAPKESREWTLFVDDSFNKRGNGTRVILEGLGRVLIEQSLDFCFQASNNQLEDEVGKGVVGGQVDGEERLPTGYRVGQRRVLRRRPPADSILGCGLNRTVIQEALGRPTVEELAILCNEWQSSWCDPIISYPNTDMSPKDSQEARRIKRKVRVSFPLLRCLGEAEVERTIKEVHEGACRSHIGGRALASKIACMGFY</sequence>
<proteinExistence type="predicted"/>
<evidence type="ECO:0000313" key="3">
    <source>
        <dbReference type="EMBL" id="RDX58311.1"/>
    </source>
</evidence>
<evidence type="ECO:0000313" key="4">
    <source>
        <dbReference type="Proteomes" id="UP000257109"/>
    </source>
</evidence>
<organism evidence="3 4">
    <name type="scientific">Mucuna pruriens</name>
    <name type="common">Velvet bean</name>
    <name type="synonym">Dolichos pruriens</name>
    <dbReference type="NCBI Taxonomy" id="157652"/>
    <lineage>
        <taxon>Eukaryota</taxon>
        <taxon>Viridiplantae</taxon>
        <taxon>Streptophyta</taxon>
        <taxon>Embryophyta</taxon>
        <taxon>Tracheophyta</taxon>
        <taxon>Spermatophyta</taxon>
        <taxon>Magnoliopsida</taxon>
        <taxon>eudicotyledons</taxon>
        <taxon>Gunneridae</taxon>
        <taxon>Pentapetalae</taxon>
        <taxon>rosids</taxon>
        <taxon>fabids</taxon>
        <taxon>Fabales</taxon>
        <taxon>Fabaceae</taxon>
        <taxon>Papilionoideae</taxon>
        <taxon>50 kb inversion clade</taxon>
        <taxon>NPAAA clade</taxon>
        <taxon>indigoferoid/millettioid clade</taxon>
        <taxon>Phaseoleae</taxon>
        <taxon>Mucuna</taxon>
    </lineage>
</organism>
<feature type="non-terminal residue" evidence="3">
    <location>
        <position position="1"/>
    </location>
</feature>
<comment type="caution">
    <text evidence="3">The sequence shown here is derived from an EMBL/GenBank/DDBJ whole genome shotgun (WGS) entry which is preliminary data.</text>
</comment>
<dbReference type="InterPro" id="IPR043502">
    <property type="entry name" value="DNA/RNA_pol_sf"/>
</dbReference>
<gene>
    <name evidence="3" type="primary">pol</name>
    <name evidence="3" type="ORF">CR513_62383</name>
</gene>
<dbReference type="EMBL" id="QJKJ01017629">
    <property type="protein sequence ID" value="RDX58311.1"/>
    <property type="molecule type" value="Genomic_DNA"/>
</dbReference>
<dbReference type="OrthoDB" id="529980at2759"/>
<dbReference type="Proteomes" id="UP000257109">
    <property type="component" value="Unassembled WGS sequence"/>
</dbReference>
<dbReference type="InterPro" id="IPR043128">
    <property type="entry name" value="Rev_trsase/Diguanyl_cyclase"/>
</dbReference>
<keyword evidence="4" id="KW-1185">Reference proteome</keyword>
<accession>A0A371E0Q0</accession>
<dbReference type="InterPro" id="IPR041577">
    <property type="entry name" value="RT_RNaseH_2"/>
</dbReference>
<dbReference type="Gene3D" id="3.30.70.270">
    <property type="match status" value="1"/>
</dbReference>
<feature type="domain" description="Reverse transcriptase" evidence="1">
    <location>
        <begin position="146"/>
        <end position="296"/>
    </location>
</feature>
<dbReference type="Pfam" id="PF00078">
    <property type="entry name" value="RVT_1"/>
    <property type="match status" value="1"/>
</dbReference>
<dbReference type="PANTHER" id="PTHR24559">
    <property type="entry name" value="TRANSPOSON TY3-I GAG-POL POLYPROTEIN"/>
    <property type="match status" value="1"/>
</dbReference>
<dbReference type="PANTHER" id="PTHR24559:SF444">
    <property type="entry name" value="REVERSE TRANSCRIPTASE DOMAIN-CONTAINING PROTEIN"/>
    <property type="match status" value="1"/>
</dbReference>
<evidence type="ECO:0000259" key="2">
    <source>
        <dbReference type="Pfam" id="PF17919"/>
    </source>
</evidence>
<protein>
    <submittedName>
        <fullName evidence="3">Retrovirus-related Pol polyprotein from transposon opus</fullName>
    </submittedName>
</protein>
<dbReference type="AlphaFoldDB" id="A0A371E0Q0"/>
<feature type="domain" description="Reverse transcriptase/retrotransposon-derived protein RNase H-like" evidence="2">
    <location>
        <begin position="317"/>
        <end position="406"/>
    </location>
</feature>
<dbReference type="InterPro" id="IPR000477">
    <property type="entry name" value="RT_dom"/>
</dbReference>
<dbReference type="InterPro" id="IPR053134">
    <property type="entry name" value="RNA-dir_DNA_polymerase"/>
</dbReference>
<evidence type="ECO:0000259" key="1">
    <source>
        <dbReference type="Pfam" id="PF00078"/>
    </source>
</evidence>
<name>A0A371E0Q0_MUCPR</name>
<dbReference type="Gene3D" id="3.10.10.10">
    <property type="entry name" value="HIV Type 1 Reverse Transcriptase, subunit A, domain 1"/>
    <property type="match status" value="1"/>
</dbReference>
<reference evidence="3" key="1">
    <citation type="submission" date="2018-05" db="EMBL/GenBank/DDBJ databases">
        <title>Draft genome of Mucuna pruriens seed.</title>
        <authorList>
            <person name="Nnadi N.E."/>
            <person name="Vos R."/>
            <person name="Hasami M.H."/>
            <person name="Devisetty U.K."/>
            <person name="Aguiy J.C."/>
        </authorList>
    </citation>
    <scope>NUCLEOTIDE SEQUENCE [LARGE SCALE GENOMIC DNA]</scope>
    <source>
        <strain evidence="3">JCA_2017</strain>
    </source>
</reference>
<dbReference type="CDD" id="cd01647">
    <property type="entry name" value="RT_LTR"/>
    <property type="match status" value="1"/>
</dbReference>
<dbReference type="SUPFAM" id="SSF56672">
    <property type="entry name" value="DNA/RNA polymerases"/>
    <property type="match status" value="1"/>
</dbReference>